<dbReference type="AlphaFoldDB" id="A0A9D1V9Q0"/>
<dbReference type="Proteomes" id="UP000823964">
    <property type="component" value="Unassembled WGS sequence"/>
</dbReference>
<proteinExistence type="predicted"/>
<reference evidence="5" key="2">
    <citation type="submission" date="2021-04" db="EMBL/GenBank/DDBJ databases">
        <authorList>
            <person name="Gilroy R."/>
        </authorList>
    </citation>
    <scope>NUCLEOTIDE SEQUENCE</scope>
    <source>
        <strain evidence="5">14975</strain>
    </source>
</reference>
<feature type="domain" description="CobB/CobQ-like glutamine amidotransferase" evidence="4">
    <location>
        <begin position="15"/>
        <end position="186"/>
    </location>
</feature>
<evidence type="ECO:0000256" key="2">
    <source>
        <dbReference type="ARBA" id="ARBA00022573"/>
    </source>
</evidence>
<name>A0A9D1V9Q0_9BACT</name>
<comment type="caution">
    <text evidence="5">The sequence shown here is derived from an EMBL/GenBank/DDBJ whole genome shotgun (WGS) entry which is preliminary data.</text>
</comment>
<sequence>MPQTLDIALILAGHSYNEDDFAPLAAAPGVHFRVLRFASDWASPDVIILPGTQDVAGDFDAHEASGIAEAIRRHAEAGGWVVGICGGLQMMGRRLLDPHHHKYPFAEKEMLGLLALDTVFAAEAVFRRLRRVSSPGGCELRGFETHRGMSEGEEPVLFRREDGSPIGYGHGRLWATYLHRCFDDAAFCRHFLDAVRRGDAAL</sequence>
<dbReference type="SUPFAM" id="SSF52317">
    <property type="entry name" value="Class I glutamine amidotransferase-like"/>
    <property type="match status" value="1"/>
</dbReference>
<dbReference type="InterPro" id="IPR033949">
    <property type="entry name" value="CobQ_GATase1"/>
</dbReference>
<dbReference type="PANTHER" id="PTHR21343:SF1">
    <property type="entry name" value="COBYRIC ACID SYNTHASE"/>
    <property type="match status" value="1"/>
</dbReference>
<keyword evidence="3" id="KW-0315">Glutamine amidotransferase</keyword>
<dbReference type="GO" id="GO:0003824">
    <property type="term" value="F:catalytic activity"/>
    <property type="evidence" value="ECO:0007669"/>
    <property type="project" value="InterPro"/>
</dbReference>
<dbReference type="GO" id="GO:0009236">
    <property type="term" value="P:cobalamin biosynthetic process"/>
    <property type="evidence" value="ECO:0007669"/>
    <property type="project" value="UniProtKB-KW"/>
</dbReference>
<reference evidence="5" key="1">
    <citation type="journal article" date="2021" name="PeerJ">
        <title>Extensive microbial diversity within the chicken gut microbiome revealed by metagenomics and culture.</title>
        <authorList>
            <person name="Gilroy R."/>
            <person name="Ravi A."/>
            <person name="Getino M."/>
            <person name="Pursley I."/>
            <person name="Horton D.L."/>
            <person name="Alikhan N.F."/>
            <person name="Baker D."/>
            <person name="Gharbi K."/>
            <person name="Hall N."/>
            <person name="Watson M."/>
            <person name="Adriaenssens E.M."/>
            <person name="Foster-Nyarko E."/>
            <person name="Jarju S."/>
            <person name="Secka A."/>
            <person name="Antonio M."/>
            <person name="Oren A."/>
            <person name="Chaudhuri R.R."/>
            <person name="La Ragione R."/>
            <person name="Hildebrand F."/>
            <person name="Pallen M.J."/>
        </authorList>
    </citation>
    <scope>NUCLEOTIDE SEQUENCE</scope>
    <source>
        <strain evidence="5">14975</strain>
    </source>
</reference>
<dbReference type="Pfam" id="PF07685">
    <property type="entry name" value="GATase_3"/>
    <property type="match status" value="1"/>
</dbReference>
<dbReference type="InterPro" id="IPR029062">
    <property type="entry name" value="Class_I_gatase-like"/>
</dbReference>
<evidence type="ECO:0000313" key="5">
    <source>
        <dbReference type="EMBL" id="HIX19156.1"/>
    </source>
</evidence>
<gene>
    <name evidence="5" type="ORF">H9862_00965</name>
</gene>
<dbReference type="EMBL" id="DXFQ01000013">
    <property type="protein sequence ID" value="HIX19156.1"/>
    <property type="molecule type" value="Genomic_DNA"/>
</dbReference>
<evidence type="ECO:0000259" key="4">
    <source>
        <dbReference type="Pfam" id="PF07685"/>
    </source>
</evidence>
<evidence type="ECO:0000313" key="6">
    <source>
        <dbReference type="Proteomes" id="UP000823964"/>
    </source>
</evidence>
<dbReference type="PANTHER" id="PTHR21343">
    <property type="entry name" value="DETHIOBIOTIN SYNTHETASE"/>
    <property type="match status" value="1"/>
</dbReference>
<accession>A0A9D1V9Q0</accession>
<keyword evidence="2" id="KW-0169">Cobalamin biosynthesis</keyword>
<comment type="pathway">
    <text evidence="1">Cofactor biosynthesis; adenosylcobalamin biosynthesis.</text>
</comment>
<organism evidence="5 6">
    <name type="scientific">Candidatus Akkermansia intestinigallinarum</name>
    <dbReference type="NCBI Taxonomy" id="2838431"/>
    <lineage>
        <taxon>Bacteria</taxon>
        <taxon>Pseudomonadati</taxon>
        <taxon>Verrucomicrobiota</taxon>
        <taxon>Verrucomicrobiia</taxon>
        <taxon>Verrucomicrobiales</taxon>
        <taxon>Akkermansiaceae</taxon>
        <taxon>Akkermansia</taxon>
    </lineage>
</organism>
<protein>
    <recommendedName>
        <fullName evidence="4">CobB/CobQ-like glutamine amidotransferase domain-containing protein</fullName>
    </recommendedName>
</protein>
<dbReference type="PROSITE" id="PS51274">
    <property type="entry name" value="GATASE_COBBQ"/>
    <property type="match status" value="1"/>
</dbReference>
<dbReference type="InterPro" id="IPR011698">
    <property type="entry name" value="GATase_3"/>
</dbReference>
<dbReference type="Gene3D" id="3.40.50.880">
    <property type="match status" value="1"/>
</dbReference>
<dbReference type="CDD" id="cd01750">
    <property type="entry name" value="GATase1_CobQ"/>
    <property type="match status" value="1"/>
</dbReference>
<evidence type="ECO:0000256" key="1">
    <source>
        <dbReference type="ARBA" id="ARBA00004953"/>
    </source>
</evidence>
<evidence type="ECO:0000256" key="3">
    <source>
        <dbReference type="ARBA" id="ARBA00022962"/>
    </source>
</evidence>